<reference evidence="2" key="1">
    <citation type="journal article" date="2015" name="PLoS Genet.">
        <title>Genome Sequence and Transcriptome Analyses of Chrysochromulina tobin: Metabolic Tools for Enhanced Algal Fitness in the Prominent Order Prymnesiales (Haptophyceae).</title>
        <authorList>
            <person name="Hovde B.T."/>
            <person name="Deodato C.R."/>
            <person name="Hunsperger H.M."/>
            <person name="Ryken S.A."/>
            <person name="Yost W."/>
            <person name="Jha R.K."/>
            <person name="Patterson J."/>
            <person name="Monnat R.J. Jr."/>
            <person name="Barlow S.B."/>
            <person name="Starkenburg S.R."/>
            <person name="Cattolico R.A."/>
        </authorList>
    </citation>
    <scope>NUCLEOTIDE SEQUENCE</scope>
    <source>
        <strain evidence="2">CCMP291</strain>
    </source>
</reference>
<accession>A0A0M0J599</accession>
<keyword evidence="2" id="KW-1185">Reference proteome</keyword>
<dbReference type="EMBL" id="JWZX01003366">
    <property type="protein sequence ID" value="KOO21388.1"/>
    <property type="molecule type" value="Genomic_DNA"/>
</dbReference>
<evidence type="ECO:0000313" key="2">
    <source>
        <dbReference type="Proteomes" id="UP000037460"/>
    </source>
</evidence>
<gene>
    <name evidence="1" type="ORF">Ctob_006128</name>
</gene>
<dbReference type="AlphaFoldDB" id="A0A0M0J599"/>
<organism evidence="1 2">
    <name type="scientific">Chrysochromulina tobinii</name>
    <dbReference type="NCBI Taxonomy" id="1460289"/>
    <lineage>
        <taxon>Eukaryota</taxon>
        <taxon>Haptista</taxon>
        <taxon>Haptophyta</taxon>
        <taxon>Prymnesiophyceae</taxon>
        <taxon>Prymnesiales</taxon>
        <taxon>Chrysochromulinaceae</taxon>
        <taxon>Chrysochromulina</taxon>
    </lineage>
</organism>
<name>A0A0M0J599_9EUKA</name>
<comment type="caution">
    <text evidence="1">The sequence shown here is derived from an EMBL/GenBank/DDBJ whole genome shotgun (WGS) entry which is preliminary data.</text>
</comment>
<proteinExistence type="predicted"/>
<protein>
    <submittedName>
        <fullName evidence="1">Uncharacterized protein</fullName>
    </submittedName>
</protein>
<evidence type="ECO:0000313" key="1">
    <source>
        <dbReference type="EMBL" id="KOO21388.1"/>
    </source>
</evidence>
<feature type="non-terminal residue" evidence="1">
    <location>
        <position position="103"/>
    </location>
</feature>
<dbReference type="Proteomes" id="UP000037460">
    <property type="component" value="Unassembled WGS sequence"/>
</dbReference>
<sequence length="103" mass="11225">MRWVASTVHVWCCEEADLLRALGGSNTLSSYTDRRSTRARRIYTRVATAAGSGHIDVHLDCVVDGALESKVATTMLMLGLVRKSTLLDDAARCTCTSRTPRPA</sequence>